<name>A0A4Q7NVL7_9ACTN</name>
<dbReference type="EMBL" id="SGXD01000001">
    <property type="protein sequence ID" value="RZS91184.1"/>
    <property type="molecule type" value="Genomic_DNA"/>
</dbReference>
<dbReference type="RefSeq" id="WP_130491284.1">
    <property type="nucleotide sequence ID" value="NZ_SGXD01000001.1"/>
</dbReference>
<protein>
    <recommendedName>
        <fullName evidence="3">GAF domain-containing protein</fullName>
    </recommendedName>
</protein>
<gene>
    <name evidence="1" type="ORF">EV189_0418</name>
</gene>
<keyword evidence="2" id="KW-1185">Reference proteome</keyword>
<sequence length="343" mass="35660">MTPPDPAALRGELVAAVSTPGAPEDRARQVLEVLAGVLAFDAAWLAVRDPERRWHTPLATRGPVDPLHRYFQTPEADAEVERLGLGRRREPTLTGELPVPLEEVRAWEEHLLPAGFRAGLAAGLFTSDGRLVGFLSLLSDDPRGPGPDESRAVAAVSTLLADGLDRARQIGQTASALGTATGGVLLTRSGEVLPLPGLPADPLLRRQSPVLVVARRELAGGGAYASFLVPDDRAPDGLVRVTALDCSDARDHLTAALLLSPPGDLRGLGELDLEVLGLLVEGTTSLRVIAGALGVSTAQAGRALEAALLALSAPSLPAAAARAVRAGLRIPPALARTRRGGGR</sequence>
<dbReference type="OrthoDB" id="3539648at2"/>
<evidence type="ECO:0008006" key="3">
    <source>
        <dbReference type="Google" id="ProtNLM"/>
    </source>
</evidence>
<evidence type="ECO:0000313" key="2">
    <source>
        <dbReference type="Proteomes" id="UP000293638"/>
    </source>
</evidence>
<dbReference type="AlphaFoldDB" id="A0A4Q7NVL7"/>
<evidence type="ECO:0000313" key="1">
    <source>
        <dbReference type="EMBL" id="RZS91184.1"/>
    </source>
</evidence>
<reference evidence="1 2" key="1">
    <citation type="submission" date="2019-02" db="EMBL/GenBank/DDBJ databases">
        <title>Genomic Encyclopedia of Type Strains, Phase IV (KMG-IV): sequencing the most valuable type-strain genomes for metagenomic binning, comparative biology and taxonomic classification.</title>
        <authorList>
            <person name="Goeker M."/>
        </authorList>
    </citation>
    <scope>NUCLEOTIDE SEQUENCE [LARGE SCALE GENOMIC DNA]</scope>
    <source>
        <strain evidence="1 2">DSM 45622</strain>
    </source>
</reference>
<dbReference type="Proteomes" id="UP000293638">
    <property type="component" value="Unassembled WGS sequence"/>
</dbReference>
<organism evidence="1 2">
    <name type="scientific">Motilibacter rhizosphaerae</name>
    <dbReference type="NCBI Taxonomy" id="598652"/>
    <lineage>
        <taxon>Bacteria</taxon>
        <taxon>Bacillati</taxon>
        <taxon>Actinomycetota</taxon>
        <taxon>Actinomycetes</taxon>
        <taxon>Motilibacterales</taxon>
        <taxon>Motilibacteraceae</taxon>
        <taxon>Motilibacter</taxon>
    </lineage>
</organism>
<comment type="caution">
    <text evidence="1">The sequence shown here is derived from an EMBL/GenBank/DDBJ whole genome shotgun (WGS) entry which is preliminary data.</text>
</comment>
<dbReference type="Gene3D" id="3.30.450.40">
    <property type="match status" value="1"/>
</dbReference>
<dbReference type="SUPFAM" id="SSF55781">
    <property type="entry name" value="GAF domain-like"/>
    <property type="match status" value="1"/>
</dbReference>
<proteinExistence type="predicted"/>
<dbReference type="InterPro" id="IPR029016">
    <property type="entry name" value="GAF-like_dom_sf"/>
</dbReference>
<accession>A0A4Q7NVL7</accession>